<reference evidence="2 3" key="1">
    <citation type="submission" date="2023-07" db="EMBL/GenBank/DDBJ databases">
        <authorList>
            <person name="Peeters C."/>
        </authorList>
    </citation>
    <scope>NUCLEOTIDE SEQUENCE [LARGE SCALE GENOMIC DNA]</scope>
    <source>
        <strain evidence="2 3">R-77569</strain>
    </source>
</reference>
<comment type="caution">
    <text evidence="2">The sequence shown here is derived from an EMBL/GenBank/DDBJ whole genome shotgun (WGS) entry which is preliminary data.</text>
</comment>
<keyword evidence="1" id="KW-1133">Transmembrane helix</keyword>
<dbReference type="RefSeq" id="WP_167310012.1">
    <property type="nucleotide sequence ID" value="NZ_CATVYZ010000003.1"/>
</dbReference>
<dbReference type="EMBL" id="CAUDKV010000002">
    <property type="protein sequence ID" value="CAJ0853900.1"/>
    <property type="molecule type" value="Genomic_DNA"/>
</dbReference>
<dbReference type="Proteomes" id="UP001190452">
    <property type="component" value="Unassembled WGS sequence"/>
</dbReference>
<keyword evidence="3" id="KW-1185">Reference proteome</keyword>
<accession>A0ABN9K0F0</accession>
<sequence>MLSFLLGYLLGSADSVPARTAQLTPEEWVVVGLFVVGLLLLVVHVLRFAGRGLR</sequence>
<gene>
    <name evidence="2" type="ORF">R77569_00744</name>
</gene>
<feature type="transmembrane region" description="Helical" evidence="1">
    <location>
        <begin position="28"/>
        <end position="49"/>
    </location>
</feature>
<keyword evidence="1" id="KW-0812">Transmembrane</keyword>
<organism evidence="2 3">
    <name type="scientific">Ralstonia mannitolilytica</name>
    <dbReference type="NCBI Taxonomy" id="105219"/>
    <lineage>
        <taxon>Bacteria</taxon>
        <taxon>Pseudomonadati</taxon>
        <taxon>Pseudomonadota</taxon>
        <taxon>Betaproteobacteria</taxon>
        <taxon>Burkholderiales</taxon>
        <taxon>Burkholderiaceae</taxon>
        <taxon>Ralstonia</taxon>
    </lineage>
</organism>
<name>A0ABN9K0F0_9RALS</name>
<proteinExistence type="predicted"/>
<keyword evidence="1" id="KW-0472">Membrane</keyword>
<protein>
    <submittedName>
        <fullName evidence="2">Uncharacterized protein</fullName>
    </submittedName>
</protein>
<evidence type="ECO:0000313" key="2">
    <source>
        <dbReference type="EMBL" id="CAJ0853900.1"/>
    </source>
</evidence>
<evidence type="ECO:0000256" key="1">
    <source>
        <dbReference type="SAM" id="Phobius"/>
    </source>
</evidence>
<evidence type="ECO:0000313" key="3">
    <source>
        <dbReference type="Proteomes" id="UP001190452"/>
    </source>
</evidence>